<dbReference type="SUPFAM" id="SSF55729">
    <property type="entry name" value="Acyl-CoA N-acyltransferases (Nat)"/>
    <property type="match status" value="1"/>
</dbReference>
<sequence>MTLLTLAAPRVRLHELSPESAADLHSGGGAGGFTWLDGGAPDGTRTGSGITVKAHARGAYRAGWGTYVIVRSGDGHAIGGIGFHSAPDDDGRVEIGYDLTEGARGRGYATEAVTAIAAWALSQPGVTAVTATTDPDNAASQRVLRRAGFAEIPAAGDERAYELPHTPDRTPGMSAT</sequence>
<proteinExistence type="predicted"/>
<dbReference type="InterPro" id="IPR051908">
    <property type="entry name" value="Ribosomal_N-acetyltransferase"/>
</dbReference>
<accession>A0A3S2YX54</accession>
<dbReference type="GO" id="GO:1990189">
    <property type="term" value="F:protein N-terminal-serine acetyltransferase activity"/>
    <property type="evidence" value="ECO:0007669"/>
    <property type="project" value="TreeGrafter"/>
</dbReference>
<dbReference type="PROSITE" id="PS51186">
    <property type="entry name" value="GNAT"/>
    <property type="match status" value="1"/>
</dbReference>
<dbReference type="PANTHER" id="PTHR43441:SF6">
    <property type="entry name" value="N-ACETYLTRANSFERASE DOMAIN-CONTAINING PROTEIN"/>
    <property type="match status" value="1"/>
</dbReference>
<dbReference type="RefSeq" id="WP_127830718.1">
    <property type="nucleotide sequence ID" value="NZ_RZYA01000013.1"/>
</dbReference>
<feature type="domain" description="N-acetyltransferase" evidence="2">
    <location>
        <begin position="11"/>
        <end position="168"/>
    </location>
</feature>
<evidence type="ECO:0000259" key="2">
    <source>
        <dbReference type="PROSITE" id="PS51186"/>
    </source>
</evidence>
<keyword evidence="4" id="KW-1185">Reference proteome</keyword>
<feature type="region of interest" description="Disordered" evidence="1">
    <location>
        <begin position="155"/>
        <end position="176"/>
    </location>
</feature>
<dbReference type="Gene3D" id="3.40.630.30">
    <property type="match status" value="1"/>
</dbReference>
<comment type="caution">
    <text evidence="3">The sequence shown here is derived from an EMBL/GenBank/DDBJ whole genome shotgun (WGS) entry which is preliminary data.</text>
</comment>
<reference evidence="3 4" key="1">
    <citation type="submission" date="2019-01" db="EMBL/GenBank/DDBJ databases">
        <title>Genome sequences of Streptomyces and Rhizobium isolates collected from root and soil.</title>
        <authorList>
            <person name="Chhettri S."/>
            <person name="Sevigny J.L."/>
            <person name="Sen A."/>
            <person name="Ennis N."/>
            <person name="Tisa L."/>
        </authorList>
    </citation>
    <scope>NUCLEOTIDE SEQUENCE [LARGE SCALE GENOMIC DNA]</scope>
    <source>
        <strain evidence="3 4">San01</strain>
    </source>
</reference>
<evidence type="ECO:0000313" key="3">
    <source>
        <dbReference type="EMBL" id="RVU21437.1"/>
    </source>
</evidence>
<organism evidence="3 4">
    <name type="scientific">Streptomyces antnestii</name>
    <dbReference type="NCBI Taxonomy" id="2494256"/>
    <lineage>
        <taxon>Bacteria</taxon>
        <taxon>Bacillati</taxon>
        <taxon>Actinomycetota</taxon>
        <taxon>Actinomycetes</taxon>
        <taxon>Kitasatosporales</taxon>
        <taxon>Streptomycetaceae</taxon>
        <taxon>Streptomyces</taxon>
    </lineage>
</organism>
<name>A0A3S2YX54_9ACTN</name>
<dbReference type="EMBL" id="RZYA01000013">
    <property type="protein sequence ID" value="RVU21437.1"/>
    <property type="molecule type" value="Genomic_DNA"/>
</dbReference>
<dbReference type="GO" id="GO:0005737">
    <property type="term" value="C:cytoplasm"/>
    <property type="evidence" value="ECO:0007669"/>
    <property type="project" value="TreeGrafter"/>
</dbReference>
<evidence type="ECO:0000256" key="1">
    <source>
        <dbReference type="SAM" id="MobiDB-lite"/>
    </source>
</evidence>
<dbReference type="OrthoDB" id="4543915at2"/>
<dbReference type="InterPro" id="IPR000182">
    <property type="entry name" value="GNAT_dom"/>
</dbReference>
<protein>
    <submittedName>
        <fullName evidence="3">N-acetyltransferase</fullName>
    </submittedName>
</protein>
<keyword evidence="3" id="KW-0808">Transferase</keyword>
<dbReference type="Proteomes" id="UP000283128">
    <property type="component" value="Unassembled WGS sequence"/>
</dbReference>
<dbReference type="PANTHER" id="PTHR43441">
    <property type="entry name" value="RIBOSOMAL-PROTEIN-SERINE ACETYLTRANSFERASE"/>
    <property type="match status" value="1"/>
</dbReference>
<gene>
    <name evidence="3" type="ORF">EOT10_25825</name>
</gene>
<evidence type="ECO:0000313" key="4">
    <source>
        <dbReference type="Proteomes" id="UP000283128"/>
    </source>
</evidence>
<dbReference type="AlphaFoldDB" id="A0A3S2YX54"/>
<feature type="compositionally biased region" description="Basic and acidic residues" evidence="1">
    <location>
        <begin position="156"/>
        <end position="168"/>
    </location>
</feature>
<dbReference type="InterPro" id="IPR016181">
    <property type="entry name" value="Acyl_CoA_acyltransferase"/>
</dbReference>
<dbReference type="GO" id="GO:0008999">
    <property type="term" value="F:protein-N-terminal-alanine acetyltransferase activity"/>
    <property type="evidence" value="ECO:0007669"/>
    <property type="project" value="TreeGrafter"/>
</dbReference>
<dbReference type="Pfam" id="PF13302">
    <property type="entry name" value="Acetyltransf_3"/>
    <property type="match status" value="1"/>
</dbReference>